<evidence type="ECO:0000313" key="2">
    <source>
        <dbReference type="Proteomes" id="UP001219525"/>
    </source>
</evidence>
<name>A0AAD6VDM2_9AGAR</name>
<sequence length="214" mass="24257">MEWAAVQLAITDTEEAWTAWMCPLGVRELLHLWYTEITAAVHQQDDESLVSNNDEESHKEEEDKGIIAVLVAVGCADNHRQEDEEDVADEDVEVVLRCYFNDTVLQSRESLLLIVSPKATVQHIQIRHTLLNWFETQNAAKIAKANFHANAQPSPTLFTEKGSGNMKHTNPQPNPLTPTLKRQIKESRWISRGFERGIERGWSSLDTSHSTTVD</sequence>
<dbReference type="Proteomes" id="UP001219525">
    <property type="component" value="Unassembled WGS sequence"/>
</dbReference>
<dbReference type="EMBL" id="JARJCW010000048">
    <property type="protein sequence ID" value="KAJ7204079.1"/>
    <property type="molecule type" value="Genomic_DNA"/>
</dbReference>
<organism evidence="1 2">
    <name type="scientific">Mycena pura</name>
    <dbReference type="NCBI Taxonomy" id="153505"/>
    <lineage>
        <taxon>Eukaryota</taxon>
        <taxon>Fungi</taxon>
        <taxon>Dikarya</taxon>
        <taxon>Basidiomycota</taxon>
        <taxon>Agaricomycotina</taxon>
        <taxon>Agaricomycetes</taxon>
        <taxon>Agaricomycetidae</taxon>
        <taxon>Agaricales</taxon>
        <taxon>Marasmiineae</taxon>
        <taxon>Mycenaceae</taxon>
        <taxon>Mycena</taxon>
    </lineage>
</organism>
<reference evidence="1" key="1">
    <citation type="submission" date="2023-03" db="EMBL/GenBank/DDBJ databases">
        <title>Massive genome expansion in bonnet fungi (Mycena s.s.) driven by repeated elements and novel gene families across ecological guilds.</title>
        <authorList>
            <consortium name="Lawrence Berkeley National Laboratory"/>
            <person name="Harder C.B."/>
            <person name="Miyauchi S."/>
            <person name="Viragh M."/>
            <person name="Kuo A."/>
            <person name="Thoen E."/>
            <person name="Andreopoulos B."/>
            <person name="Lu D."/>
            <person name="Skrede I."/>
            <person name="Drula E."/>
            <person name="Henrissat B."/>
            <person name="Morin E."/>
            <person name="Kohler A."/>
            <person name="Barry K."/>
            <person name="LaButti K."/>
            <person name="Morin E."/>
            <person name="Salamov A."/>
            <person name="Lipzen A."/>
            <person name="Mereny Z."/>
            <person name="Hegedus B."/>
            <person name="Baldrian P."/>
            <person name="Stursova M."/>
            <person name="Weitz H."/>
            <person name="Taylor A."/>
            <person name="Grigoriev I.V."/>
            <person name="Nagy L.G."/>
            <person name="Martin F."/>
            <person name="Kauserud H."/>
        </authorList>
    </citation>
    <scope>NUCLEOTIDE SEQUENCE</scope>
    <source>
        <strain evidence="1">9144</strain>
    </source>
</reference>
<protein>
    <submittedName>
        <fullName evidence="1">Uncharacterized protein</fullName>
    </submittedName>
</protein>
<keyword evidence="2" id="KW-1185">Reference proteome</keyword>
<comment type="caution">
    <text evidence="1">The sequence shown here is derived from an EMBL/GenBank/DDBJ whole genome shotgun (WGS) entry which is preliminary data.</text>
</comment>
<evidence type="ECO:0000313" key="1">
    <source>
        <dbReference type="EMBL" id="KAJ7204079.1"/>
    </source>
</evidence>
<accession>A0AAD6VDM2</accession>
<proteinExistence type="predicted"/>
<dbReference type="AlphaFoldDB" id="A0AAD6VDM2"/>
<gene>
    <name evidence="1" type="ORF">GGX14DRAFT_647507</name>
</gene>